<evidence type="ECO:0000313" key="3">
    <source>
        <dbReference type="EMBL" id="EES52189.1"/>
    </source>
</evidence>
<protein>
    <submittedName>
        <fullName evidence="3">Uncharacterized protein</fullName>
    </submittedName>
</protein>
<feature type="compositionally biased region" description="Polar residues" evidence="1">
    <location>
        <begin position="41"/>
        <end position="51"/>
    </location>
</feature>
<evidence type="ECO:0000256" key="2">
    <source>
        <dbReference type="SAM" id="Phobius"/>
    </source>
</evidence>
<sequence>MDRVPQPEPARHGGSGLSVRSRPSSRLSQGAPPVVSDKTTDPSPNDSSTPASGPEPDPASLEFTPRRAKILGIFFRIFTILEFGFLGFIIFDLFRKYIITGNLDWWKK</sequence>
<feature type="transmembrane region" description="Helical" evidence="2">
    <location>
        <begin position="73"/>
        <end position="94"/>
    </location>
</feature>
<keyword evidence="2" id="KW-1133">Transmembrane helix</keyword>
<proteinExistence type="predicted"/>
<feature type="compositionally biased region" description="Basic and acidic residues" evidence="1">
    <location>
        <begin position="1"/>
        <end position="11"/>
    </location>
</feature>
<evidence type="ECO:0000256" key="1">
    <source>
        <dbReference type="SAM" id="MobiDB-lite"/>
    </source>
</evidence>
<name>C6HZ03_9BACT</name>
<dbReference type="EMBL" id="GG693879">
    <property type="protein sequence ID" value="EES52189.1"/>
    <property type="molecule type" value="Genomic_DNA"/>
</dbReference>
<keyword evidence="2" id="KW-0472">Membrane</keyword>
<evidence type="ECO:0000313" key="4">
    <source>
        <dbReference type="Proteomes" id="UP000009374"/>
    </source>
</evidence>
<accession>C6HZ03</accession>
<reference evidence="3 4" key="1">
    <citation type="journal article" date="2009" name="Appl. Environ. Microbiol.">
        <title>Community genomic and proteomic analyses of chemoautotrophic iron-oxidizing "Leptospirillum rubarum" (Group II) and "Leptospirillum ferrodiazotrophum" (Group III) bacteria in acid mine drainage biofilms.</title>
        <authorList>
            <person name="Goltsman D.S."/>
            <person name="Denef V.J."/>
            <person name="Singer S.W."/>
            <person name="VerBerkmoes N.C."/>
            <person name="Lefsrud M."/>
            <person name="Mueller R.S."/>
            <person name="Dick G.J."/>
            <person name="Sun C.L."/>
            <person name="Wheeler K.E."/>
            <person name="Zemla A."/>
            <person name="Baker B.J."/>
            <person name="Hauser L."/>
            <person name="Land M."/>
            <person name="Shah M.B."/>
            <person name="Thelen M.P."/>
            <person name="Hettich R.L."/>
            <person name="Banfield J.F."/>
        </authorList>
    </citation>
    <scope>NUCLEOTIDE SEQUENCE [LARGE SCALE GENOMIC DNA]</scope>
</reference>
<feature type="region of interest" description="Disordered" evidence="1">
    <location>
        <begin position="1"/>
        <end position="61"/>
    </location>
</feature>
<organism evidence="3 4">
    <name type="scientific">Leptospirillum ferrodiazotrophum</name>
    <dbReference type="NCBI Taxonomy" id="412449"/>
    <lineage>
        <taxon>Bacteria</taxon>
        <taxon>Pseudomonadati</taxon>
        <taxon>Nitrospirota</taxon>
        <taxon>Nitrospiria</taxon>
        <taxon>Nitrospirales</taxon>
        <taxon>Nitrospiraceae</taxon>
        <taxon>Leptospirillum</taxon>
    </lineage>
</organism>
<keyword evidence="2" id="KW-0812">Transmembrane</keyword>
<keyword evidence="4" id="KW-1185">Reference proteome</keyword>
<gene>
    <name evidence="3" type="ORF">UBAL3_94320045</name>
</gene>
<dbReference type="Proteomes" id="UP000009374">
    <property type="component" value="Unassembled WGS sequence"/>
</dbReference>
<dbReference type="AlphaFoldDB" id="C6HZ03"/>
<feature type="compositionally biased region" description="Low complexity" evidence="1">
    <location>
        <begin position="17"/>
        <end position="28"/>
    </location>
</feature>